<evidence type="ECO:0000259" key="6">
    <source>
        <dbReference type="PROSITE" id="PS50966"/>
    </source>
</evidence>
<dbReference type="OMA" id="DATRCEY"/>
<feature type="compositionally biased region" description="Acidic residues" evidence="5">
    <location>
        <begin position="274"/>
        <end position="283"/>
    </location>
</feature>
<dbReference type="PANTHER" id="PTHR31973">
    <property type="entry name" value="POLYPROTEIN, PUTATIVE-RELATED"/>
    <property type="match status" value="1"/>
</dbReference>
<dbReference type="InterPro" id="IPR007527">
    <property type="entry name" value="Znf_SWIM"/>
</dbReference>
<name>B8AMZ6_ORYSI</name>
<evidence type="ECO:0000256" key="4">
    <source>
        <dbReference type="PROSITE-ProRule" id="PRU00325"/>
    </source>
</evidence>
<dbReference type="InterPro" id="IPR004332">
    <property type="entry name" value="Transposase_MuDR"/>
</dbReference>
<dbReference type="AlphaFoldDB" id="B8AMZ6"/>
<dbReference type="Pfam" id="PF03108">
    <property type="entry name" value="DBD_Tnp_Mut"/>
    <property type="match status" value="1"/>
</dbReference>
<feature type="region of interest" description="Disordered" evidence="5">
    <location>
        <begin position="761"/>
        <end position="790"/>
    </location>
</feature>
<protein>
    <recommendedName>
        <fullName evidence="6">SWIM-type domain-containing protein</fullName>
    </recommendedName>
</protein>
<proteinExistence type="predicted"/>
<accession>B8AMZ6</accession>
<dbReference type="Proteomes" id="UP000007015">
    <property type="component" value="Chromosome 3"/>
</dbReference>
<dbReference type="STRING" id="39946.B8AMZ6"/>
<dbReference type="InterPro" id="IPR006564">
    <property type="entry name" value="Znf_PMZ"/>
</dbReference>
<evidence type="ECO:0000313" key="7">
    <source>
        <dbReference type="EMBL" id="EEC75128.1"/>
    </source>
</evidence>
<dbReference type="Pfam" id="PF26130">
    <property type="entry name" value="PB1-like"/>
    <property type="match status" value="1"/>
</dbReference>
<sequence length="819" mass="93260">MDVLNFLVVRFHYNGEFIYDGRQKHYCGGSEAISHIDRDKVSLPEVKGHLKDHCAVEEPMLLHWLFPMKELKDGLRVLLDDKVCQLMSDCTSEAEVADIYVDTQVAQEDNSDAEDVGSDNDNDFEDEIEEISSDEEAVEIFEVDTKGKKPVMIVTSIPDKTQGQIESLRQCHNLAKKDNEEAQVVAQSDQLVPYSAESDSDPDSDYLGGDSCSLEEDEEANEIMKSFKEFQKKLKDGQVADLDDVFCGERASQRSEKALVQIEDDGNATPYDDSSADDSFEEDSDGQLITKRSKYLRFRGSSSSTPNFTLGQLFDCKKEFKDAVIKHALANRRYVEFVKDEGDRVRAKCEWKLCPWVCLLKKTSRTNSWQITSFTDGHICPQRKDNPMVTSIRIAEKYEKMIRDNPTWSIKNMISTVSEEMFANVSVPQCKRAKAHVLKKLYDATRCEYSRIFDYQLELLRSNPGSTVVVTLDSDSPTHVFQRIYVCLNTCKKGFLAGCRRVVGLDGCFFKRSTNGELLCALGRDANNQMYPIAWAVVEKETNDSWDWFCALLFKDLVAGDGDAKAKLAQCTREGAEAIMKTDPHHWSRAWFKLGSNCDSVDNNMCESFNKWIVEARFLPIISMLEAIRRKVMVRIHEHRTKMEKWIGPIYPNILKKLNAYVTESGFCHAISNGNDKFEVKHHEQRFTVNLQSRTCSCRYWQLAGLSCCHAIACIHYKTNSLDDYIASCYSVKAFMSTYEHCLEPVEGIHSWPISKRSKPVAPPYVKMPGRPKKERRREPHEKPKATKVSKVGTIIRCRRCKGIGHNKTTCAKRNASTA</sequence>
<dbReference type="Gramene" id="BGIOSGA010853-TA">
    <property type="protein sequence ID" value="BGIOSGA010853-PA"/>
    <property type="gene ID" value="BGIOSGA010853"/>
</dbReference>
<organism evidence="7 8">
    <name type="scientific">Oryza sativa subsp. indica</name>
    <name type="common">Rice</name>
    <dbReference type="NCBI Taxonomy" id="39946"/>
    <lineage>
        <taxon>Eukaryota</taxon>
        <taxon>Viridiplantae</taxon>
        <taxon>Streptophyta</taxon>
        <taxon>Embryophyta</taxon>
        <taxon>Tracheophyta</taxon>
        <taxon>Spermatophyta</taxon>
        <taxon>Magnoliopsida</taxon>
        <taxon>Liliopsida</taxon>
        <taxon>Poales</taxon>
        <taxon>Poaceae</taxon>
        <taxon>BOP clade</taxon>
        <taxon>Oryzoideae</taxon>
        <taxon>Oryzeae</taxon>
        <taxon>Oryzinae</taxon>
        <taxon>Oryza</taxon>
        <taxon>Oryza sativa</taxon>
    </lineage>
</organism>
<reference evidence="7 8" key="1">
    <citation type="journal article" date="2005" name="PLoS Biol.">
        <title>The genomes of Oryza sativa: a history of duplications.</title>
        <authorList>
            <person name="Yu J."/>
            <person name="Wang J."/>
            <person name="Lin W."/>
            <person name="Li S."/>
            <person name="Li H."/>
            <person name="Zhou J."/>
            <person name="Ni P."/>
            <person name="Dong W."/>
            <person name="Hu S."/>
            <person name="Zeng C."/>
            <person name="Zhang J."/>
            <person name="Zhang Y."/>
            <person name="Li R."/>
            <person name="Xu Z."/>
            <person name="Li S."/>
            <person name="Li X."/>
            <person name="Zheng H."/>
            <person name="Cong L."/>
            <person name="Lin L."/>
            <person name="Yin J."/>
            <person name="Geng J."/>
            <person name="Li G."/>
            <person name="Shi J."/>
            <person name="Liu J."/>
            <person name="Lv H."/>
            <person name="Li J."/>
            <person name="Wang J."/>
            <person name="Deng Y."/>
            <person name="Ran L."/>
            <person name="Shi X."/>
            <person name="Wang X."/>
            <person name="Wu Q."/>
            <person name="Li C."/>
            <person name="Ren X."/>
            <person name="Wang J."/>
            <person name="Wang X."/>
            <person name="Li D."/>
            <person name="Liu D."/>
            <person name="Zhang X."/>
            <person name="Ji Z."/>
            <person name="Zhao W."/>
            <person name="Sun Y."/>
            <person name="Zhang Z."/>
            <person name="Bao J."/>
            <person name="Han Y."/>
            <person name="Dong L."/>
            <person name="Ji J."/>
            <person name="Chen P."/>
            <person name="Wu S."/>
            <person name="Liu J."/>
            <person name="Xiao Y."/>
            <person name="Bu D."/>
            <person name="Tan J."/>
            <person name="Yang L."/>
            <person name="Ye C."/>
            <person name="Zhang J."/>
            <person name="Xu J."/>
            <person name="Zhou Y."/>
            <person name="Yu Y."/>
            <person name="Zhang B."/>
            <person name="Zhuang S."/>
            <person name="Wei H."/>
            <person name="Liu B."/>
            <person name="Lei M."/>
            <person name="Yu H."/>
            <person name="Li Y."/>
            <person name="Xu H."/>
            <person name="Wei S."/>
            <person name="He X."/>
            <person name="Fang L."/>
            <person name="Zhang Z."/>
            <person name="Zhang Y."/>
            <person name="Huang X."/>
            <person name="Su Z."/>
            <person name="Tong W."/>
            <person name="Li J."/>
            <person name="Tong Z."/>
            <person name="Li S."/>
            <person name="Ye J."/>
            <person name="Wang L."/>
            <person name="Fang L."/>
            <person name="Lei T."/>
            <person name="Chen C."/>
            <person name="Chen H."/>
            <person name="Xu Z."/>
            <person name="Li H."/>
            <person name="Huang H."/>
            <person name="Zhang F."/>
            <person name="Xu H."/>
            <person name="Li N."/>
            <person name="Zhao C."/>
            <person name="Li S."/>
            <person name="Dong L."/>
            <person name="Huang Y."/>
            <person name="Li L."/>
            <person name="Xi Y."/>
            <person name="Qi Q."/>
            <person name="Li W."/>
            <person name="Zhang B."/>
            <person name="Hu W."/>
            <person name="Zhang Y."/>
            <person name="Tian X."/>
            <person name="Jiao Y."/>
            <person name="Liang X."/>
            <person name="Jin J."/>
            <person name="Gao L."/>
            <person name="Zheng W."/>
            <person name="Hao B."/>
            <person name="Liu S."/>
            <person name="Wang W."/>
            <person name="Yuan L."/>
            <person name="Cao M."/>
            <person name="McDermott J."/>
            <person name="Samudrala R."/>
            <person name="Wang J."/>
            <person name="Wong G.K."/>
            <person name="Yang H."/>
        </authorList>
    </citation>
    <scope>NUCLEOTIDE SEQUENCE [LARGE SCALE GENOMIC DNA]</scope>
    <source>
        <strain evidence="8">cv. 93-11</strain>
    </source>
</reference>
<dbReference type="SMART" id="SM00575">
    <property type="entry name" value="ZnF_PMZ"/>
    <property type="match status" value="1"/>
</dbReference>
<dbReference type="GO" id="GO:0008270">
    <property type="term" value="F:zinc ion binding"/>
    <property type="evidence" value="ECO:0007669"/>
    <property type="project" value="UniProtKB-KW"/>
</dbReference>
<dbReference type="EMBL" id="CM000128">
    <property type="protein sequence ID" value="EEC75128.1"/>
    <property type="molecule type" value="Genomic_DNA"/>
</dbReference>
<keyword evidence="8" id="KW-1185">Reference proteome</keyword>
<dbReference type="HOGENOM" id="CLU_006767_5_0_1"/>
<evidence type="ECO:0000256" key="5">
    <source>
        <dbReference type="SAM" id="MobiDB-lite"/>
    </source>
</evidence>
<dbReference type="Pfam" id="PF10551">
    <property type="entry name" value="MULE"/>
    <property type="match status" value="1"/>
</dbReference>
<dbReference type="Pfam" id="PF04434">
    <property type="entry name" value="SWIM"/>
    <property type="match status" value="1"/>
</dbReference>
<dbReference type="PANTHER" id="PTHR31973:SF187">
    <property type="entry name" value="MUTATOR TRANSPOSASE MUDRA PROTEIN"/>
    <property type="match status" value="1"/>
</dbReference>
<dbReference type="InterPro" id="IPR018289">
    <property type="entry name" value="MULE_transposase_dom"/>
</dbReference>
<evidence type="ECO:0000256" key="3">
    <source>
        <dbReference type="ARBA" id="ARBA00022833"/>
    </source>
</evidence>
<dbReference type="InterPro" id="IPR058594">
    <property type="entry name" value="PB1-like_dom_pln"/>
</dbReference>
<feature type="domain" description="SWIM-type" evidence="6">
    <location>
        <begin position="687"/>
        <end position="719"/>
    </location>
</feature>
<evidence type="ECO:0000256" key="2">
    <source>
        <dbReference type="ARBA" id="ARBA00022771"/>
    </source>
</evidence>
<gene>
    <name evidence="7" type="ORF">OsI_11314</name>
</gene>
<dbReference type="PROSITE" id="PS50966">
    <property type="entry name" value="ZF_SWIM"/>
    <property type="match status" value="1"/>
</dbReference>
<keyword evidence="2 4" id="KW-0863">Zinc-finger</keyword>
<feature type="region of interest" description="Disordered" evidence="5">
    <location>
        <begin position="263"/>
        <end position="283"/>
    </location>
</feature>
<keyword evidence="3" id="KW-0862">Zinc</keyword>
<keyword evidence="1" id="KW-0479">Metal-binding</keyword>
<feature type="region of interest" description="Disordered" evidence="5">
    <location>
        <begin position="193"/>
        <end position="215"/>
    </location>
</feature>
<evidence type="ECO:0000256" key="1">
    <source>
        <dbReference type="ARBA" id="ARBA00022723"/>
    </source>
</evidence>
<evidence type="ECO:0000313" key="8">
    <source>
        <dbReference type="Proteomes" id="UP000007015"/>
    </source>
</evidence>